<dbReference type="Gramene" id="AET5Gv21165700.19">
    <property type="protein sequence ID" value="AET5Gv21165700.19"/>
    <property type="gene ID" value="AET5Gv21165700"/>
</dbReference>
<dbReference type="EnsemblPlants" id="AET5Gv21165700.26">
    <property type="protein sequence ID" value="AET5Gv21165700.26"/>
    <property type="gene ID" value="AET5Gv21165700"/>
</dbReference>
<reference evidence="2" key="1">
    <citation type="journal article" date="2014" name="Science">
        <title>Ancient hybridizations among the ancestral genomes of bread wheat.</title>
        <authorList>
            <consortium name="International Wheat Genome Sequencing Consortium,"/>
            <person name="Marcussen T."/>
            <person name="Sandve S.R."/>
            <person name="Heier L."/>
            <person name="Spannagl M."/>
            <person name="Pfeifer M."/>
            <person name="Jakobsen K.S."/>
            <person name="Wulff B.B."/>
            <person name="Steuernagel B."/>
            <person name="Mayer K.F."/>
            <person name="Olsen O.A."/>
        </authorList>
    </citation>
    <scope>NUCLEOTIDE SEQUENCE [LARGE SCALE GENOMIC DNA]</scope>
    <source>
        <strain evidence="2">cv. AL8/78</strain>
    </source>
</reference>
<organism evidence="1 2">
    <name type="scientific">Aegilops tauschii subsp. strangulata</name>
    <name type="common">Goatgrass</name>
    <dbReference type="NCBI Taxonomy" id="200361"/>
    <lineage>
        <taxon>Eukaryota</taxon>
        <taxon>Viridiplantae</taxon>
        <taxon>Streptophyta</taxon>
        <taxon>Embryophyta</taxon>
        <taxon>Tracheophyta</taxon>
        <taxon>Spermatophyta</taxon>
        <taxon>Magnoliopsida</taxon>
        <taxon>Liliopsida</taxon>
        <taxon>Poales</taxon>
        <taxon>Poaceae</taxon>
        <taxon>BOP clade</taxon>
        <taxon>Pooideae</taxon>
        <taxon>Triticodae</taxon>
        <taxon>Triticeae</taxon>
        <taxon>Triticinae</taxon>
        <taxon>Aegilops</taxon>
    </lineage>
</organism>
<evidence type="ECO:0000313" key="1">
    <source>
        <dbReference type="EnsemblPlants" id="AET5Gv21165700.19"/>
    </source>
</evidence>
<dbReference type="Gramene" id="AET5Gv21165700.26">
    <property type="protein sequence ID" value="AET5Gv21165700.26"/>
    <property type="gene ID" value="AET5Gv21165700"/>
</dbReference>
<dbReference type="EnsemblPlants" id="AET5Gv21165700.19">
    <property type="protein sequence ID" value="AET5Gv21165700.19"/>
    <property type="gene ID" value="AET5Gv21165700"/>
</dbReference>
<accession>A0A453MFD2</accession>
<proteinExistence type="predicted"/>
<protein>
    <submittedName>
        <fullName evidence="1">Uncharacterized protein</fullName>
    </submittedName>
</protein>
<evidence type="ECO:0000313" key="2">
    <source>
        <dbReference type="Proteomes" id="UP000015105"/>
    </source>
</evidence>
<reference evidence="2" key="2">
    <citation type="journal article" date="2017" name="Nat. Plants">
        <title>The Aegilops tauschii genome reveals multiple impacts of transposons.</title>
        <authorList>
            <person name="Zhao G."/>
            <person name="Zou C."/>
            <person name="Li K."/>
            <person name="Wang K."/>
            <person name="Li T."/>
            <person name="Gao L."/>
            <person name="Zhang X."/>
            <person name="Wang H."/>
            <person name="Yang Z."/>
            <person name="Liu X."/>
            <person name="Jiang W."/>
            <person name="Mao L."/>
            <person name="Kong X."/>
            <person name="Jiao Y."/>
            <person name="Jia J."/>
        </authorList>
    </citation>
    <scope>NUCLEOTIDE SEQUENCE [LARGE SCALE GENOMIC DNA]</scope>
    <source>
        <strain evidence="2">cv. AL8/78</strain>
    </source>
</reference>
<dbReference type="AlphaFoldDB" id="A0A453MFD2"/>
<reference evidence="1" key="3">
    <citation type="journal article" date="2017" name="Nature">
        <title>Genome sequence of the progenitor of the wheat D genome Aegilops tauschii.</title>
        <authorList>
            <person name="Luo M.C."/>
            <person name="Gu Y.Q."/>
            <person name="Puiu D."/>
            <person name="Wang H."/>
            <person name="Twardziok S.O."/>
            <person name="Deal K.R."/>
            <person name="Huo N."/>
            <person name="Zhu T."/>
            <person name="Wang L."/>
            <person name="Wang Y."/>
            <person name="McGuire P.E."/>
            <person name="Liu S."/>
            <person name="Long H."/>
            <person name="Ramasamy R.K."/>
            <person name="Rodriguez J.C."/>
            <person name="Van S.L."/>
            <person name="Yuan L."/>
            <person name="Wang Z."/>
            <person name="Xia Z."/>
            <person name="Xiao L."/>
            <person name="Anderson O.D."/>
            <person name="Ouyang S."/>
            <person name="Liang Y."/>
            <person name="Zimin A.V."/>
            <person name="Pertea G."/>
            <person name="Qi P."/>
            <person name="Bennetzen J.L."/>
            <person name="Dai X."/>
            <person name="Dawson M.W."/>
            <person name="Muller H.G."/>
            <person name="Kugler K."/>
            <person name="Rivarola-Duarte L."/>
            <person name="Spannagl M."/>
            <person name="Mayer K.F.X."/>
            <person name="Lu F.H."/>
            <person name="Bevan M.W."/>
            <person name="Leroy P."/>
            <person name="Li P."/>
            <person name="You F.M."/>
            <person name="Sun Q."/>
            <person name="Liu Z."/>
            <person name="Lyons E."/>
            <person name="Wicker T."/>
            <person name="Salzberg S.L."/>
            <person name="Devos K.M."/>
            <person name="Dvorak J."/>
        </authorList>
    </citation>
    <scope>NUCLEOTIDE SEQUENCE [LARGE SCALE GENOMIC DNA]</scope>
    <source>
        <strain evidence="1">cv. AL8/78</strain>
    </source>
</reference>
<reference evidence="1" key="5">
    <citation type="journal article" date="2021" name="G3 (Bethesda)">
        <title>Aegilops tauschii genome assembly Aet v5.0 features greater sequence contiguity and improved annotation.</title>
        <authorList>
            <person name="Wang L."/>
            <person name="Zhu T."/>
            <person name="Rodriguez J.C."/>
            <person name="Deal K.R."/>
            <person name="Dubcovsky J."/>
            <person name="McGuire P.E."/>
            <person name="Lux T."/>
            <person name="Spannagl M."/>
            <person name="Mayer K.F.X."/>
            <person name="Baldrich P."/>
            <person name="Meyers B.C."/>
            <person name="Huo N."/>
            <person name="Gu Y.Q."/>
            <person name="Zhou H."/>
            <person name="Devos K.M."/>
            <person name="Bennetzen J.L."/>
            <person name="Unver T."/>
            <person name="Budak H."/>
            <person name="Gulick P.J."/>
            <person name="Galiba G."/>
            <person name="Kalapos B."/>
            <person name="Nelson D.R."/>
            <person name="Li P."/>
            <person name="You F.M."/>
            <person name="Luo M.C."/>
            <person name="Dvorak J."/>
        </authorList>
    </citation>
    <scope>NUCLEOTIDE SEQUENCE [LARGE SCALE GENOMIC DNA]</scope>
    <source>
        <strain evidence="1">cv. AL8/78</strain>
    </source>
</reference>
<sequence length="109" mass="12635">MDGLKWVRTPSARDKIRCWVPHPPKSKVSSHTDVSCLERAHYTYHGNKIYFCIFVIIKHIRCLVFGMCKLNSSIIGVNLPINKVNGIQYIIHDSFLDSFYIIESDGHHY</sequence>
<dbReference type="Gramene" id="AET5Gv21165700.8">
    <property type="protein sequence ID" value="AET5Gv21165700.8"/>
    <property type="gene ID" value="AET5Gv21165700"/>
</dbReference>
<dbReference type="Proteomes" id="UP000015105">
    <property type="component" value="Chromosome 5D"/>
</dbReference>
<name>A0A453MFD2_AEGTS</name>
<reference evidence="1" key="4">
    <citation type="submission" date="2019-03" db="UniProtKB">
        <authorList>
            <consortium name="EnsemblPlants"/>
        </authorList>
    </citation>
    <scope>IDENTIFICATION</scope>
</reference>
<dbReference type="EnsemblPlants" id="AET5Gv21165700.8">
    <property type="protein sequence ID" value="AET5Gv21165700.8"/>
    <property type="gene ID" value="AET5Gv21165700"/>
</dbReference>
<keyword evidence="2" id="KW-1185">Reference proteome</keyword>